<keyword evidence="2" id="KW-1185">Reference proteome</keyword>
<gene>
    <name evidence="1" type="ORF">GDO78_022755</name>
</gene>
<comment type="caution">
    <text evidence="1">The sequence shown here is derived from an EMBL/GenBank/DDBJ whole genome shotgun (WGS) entry which is preliminary data.</text>
</comment>
<name>A0A8J6B2I2_ELECQ</name>
<organism evidence="1 2">
    <name type="scientific">Eleutherodactylus coqui</name>
    <name type="common">Puerto Rican coqui</name>
    <dbReference type="NCBI Taxonomy" id="57060"/>
    <lineage>
        <taxon>Eukaryota</taxon>
        <taxon>Metazoa</taxon>
        <taxon>Chordata</taxon>
        <taxon>Craniata</taxon>
        <taxon>Vertebrata</taxon>
        <taxon>Euteleostomi</taxon>
        <taxon>Amphibia</taxon>
        <taxon>Batrachia</taxon>
        <taxon>Anura</taxon>
        <taxon>Neobatrachia</taxon>
        <taxon>Hyloidea</taxon>
        <taxon>Eleutherodactylidae</taxon>
        <taxon>Eleutherodactylinae</taxon>
        <taxon>Eleutherodactylus</taxon>
        <taxon>Eleutherodactylus</taxon>
    </lineage>
</organism>
<sequence>MDSVIFIILLKPENIGELSLISKTSISRLCSSRGFSATSSKCSRQLRLDPHRLSLSILSYTTRAPFFCSIENNLLLPSAPKLSLLLLISARFTPRS</sequence>
<accession>A0A8J6B2I2</accession>
<dbReference type="EMBL" id="WNTK01087138">
    <property type="protein sequence ID" value="KAG9460296.1"/>
    <property type="molecule type" value="Genomic_DNA"/>
</dbReference>
<evidence type="ECO:0000313" key="1">
    <source>
        <dbReference type="EMBL" id="KAG9460296.1"/>
    </source>
</evidence>
<dbReference type="Proteomes" id="UP000770717">
    <property type="component" value="Unassembled WGS sequence"/>
</dbReference>
<protein>
    <submittedName>
        <fullName evidence="1">Uncharacterized protein</fullName>
    </submittedName>
</protein>
<dbReference type="AlphaFoldDB" id="A0A8J6B2I2"/>
<reference evidence="1" key="1">
    <citation type="thesis" date="2020" institute="ProQuest LLC" country="789 East Eisenhower Parkway, Ann Arbor, MI, USA">
        <title>Comparative Genomics and Chromosome Evolution.</title>
        <authorList>
            <person name="Mudd A.B."/>
        </authorList>
    </citation>
    <scope>NUCLEOTIDE SEQUENCE</scope>
    <source>
        <strain evidence="1">HN-11 Male</strain>
        <tissue evidence="1">Kidney and liver</tissue>
    </source>
</reference>
<proteinExistence type="predicted"/>
<evidence type="ECO:0000313" key="2">
    <source>
        <dbReference type="Proteomes" id="UP000770717"/>
    </source>
</evidence>